<gene>
    <name evidence="5" type="ORF">BSOLF_0918</name>
</gene>
<organism evidence="5 6">
    <name type="scientific">Candidatus Carbonibacillus altaicus</name>
    <dbReference type="NCBI Taxonomy" id="2163959"/>
    <lineage>
        <taxon>Bacteria</taxon>
        <taxon>Bacillati</taxon>
        <taxon>Bacillota</taxon>
        <taxon>Bacilli</taxon>
        <taxon>Bacillales</taxon>
        <taxon>Candidatus Carbonibacillus</taxon>
    </lineage>
</organism>
<dbReference type="Pfam" id="PF03448">
    <property type="entry name" value="MgtE_N"/>
    <property type="match status" value="1"/>
</dbReference>
<feature type="transmembrane region" description="Helical" evidence="3">
    <location>
        <begin position="44"/>
        <end position="66"/>
    </location>
</feature>
<evidence type="ECO:0000259" key="4">
    <source>
        <dbReference type="Pfam" id="PF03448"/>
    </source>
</evidence>
<evidence type="ECO:0000313" key="6">
    <source>
        <dbReference type="Proteomes" id="UP000244338"/>
    </source>
</evidence>
<evidence type="ECO:0000256" key="1">
    <source>
        <dbReference type="SAM" id="Coils"/>
    </source>
</evidence>
<dbReference type="EMBL" id="PEBX01000003">
    <property type="protein sequence ID" value="PTQ57723.1"/>
    <property type="molecule type" value="Genomic_DNA"/>
</dbReference>
<feature type="region of interest" description="Disordered" evidence="2">
    <location>
        <begin position="1"/>
        <end position="21"/>
    </location>
</feature>
<evidence type="ECO:0000256" key="3">
    <source>
        <dbReference type="SAM" id="Phobius"/>
    </source>
</evidence>
<accession>A0A2R6Y4Y9</accession>
<feature type="coiled-coil region" evidence="1">
    <location>
        <begin position="128"/>
        <end position="169"/>
    </location>
</feature>
<reference evidence="6" key="1">
    <citation type="journal article" date="2018" name="Sci. Rep.">
        <title>Lignite coal burning seam in the remote Altai Mountains harbors a hydrogen-driven thermophilic microbial community.</title>
        <authorList>
            <person name="Kadnikov V.V."/>
            <person name="Mardanov A.V."/>
            <person name="Ivasenko D.A."/>
            <person name="Antsiferov D.V."/>
            <person name="Beletsky A.V."/>
            <person name="Karnachuk O.V."/>
            <person name="Ravin N.V."/>
        </authorList>
    </citation>
    <scope>NUCLEOTIDE SEQUENCE [LARGE SCALE GENOMIC DNA]</scope>
</reference>
<dbReference type="InterPro" id="IPR006668">
    <property type="entry name" value="Mg_transptr_MgtE_intracell_dom"/>
</dbReference>
<evidence type="ECO:0000313" key="5">
    <source>
        <dbReference type="EMBL" id="PTQ57723.1"/>
    </source>
</evidence>
<name>A0A2R6Y4Y9_9BACL</name>
<keyword evidence="3" id="KW-0472">Membrane</keyword>
<dbReference type="SUPFAM" id="SSF158791">
    <property type="entry name" value="MgtE N-terminal domain-like"/>
    <property type="match status" value="1"/>
</dbReference>
<keyword evidence="3" id="KW-1133">Transmembrane helix</keyword>
<comment type="caution">
    <text evidence="5">The sequence shown here is derived from an EMBL/GenBank/DDBJ whole genome shotgun (WGS) entry which is preliminary data.</text>
</comment>
<feature type="region of interest" description="Disordered" evidence="2">
    <location>
        <begin position="106"/>
        <end position="128"/>
    </location>
</feature>
<dbReference type="Proteomes" id="UP000244338">
    <property type="component" value="Unassembled WGS sequence"/>
</dbReference>
<proteinExistence type="predicted"/>
<dbReference type="AlphaFoldDB" id="A0A2R6Y4Y9"/>
<feature type="domain" description="Magnesium transporter MgtE intracellular" evidence="4">
    <location>
        <begin position="172"/>
        <end position="228"/>
    </location>
</feature>
<keyword evidence="1" id="KW-0175">Coiled coil</keyword>
<sequence>MAEGVAQNITQSRRGTVRSEGTIDQTEALEKGKVSERVSRVDRFVYLGLIPGAFAAVLIAVVLSFYNIDVLAYGKKGYDTLLSLFHLPPSKPADTASDRLINEVQMSPQAPPPEGSQGTQAASDAEQMTADAARLKHLEDELVVLKEQIQALENDLQQRDDMLKKRQEALKTEARLLQAMSPSKAAAIVEQMGWYEAAELVGALNTESKAQILAKLAPEKAAGVMAVLREGLTDEQLAEGAQQDVLKRLTQSYDALYAQIKQSGGTPVQPALKDIMATSGNHAALSDPALTQIEFTASTLATMQPPKAAQVIQQLMERGKQNDALRLLSALDVATRGQILEALDPKLSAALISRWVTSP</sequence>
<evidence type="ECO:0000256" key="2">
    <source>
        <dbReference type="SAM" id="MobiDB-lite"/>
    </source>
</evidence>
<protein>
    <recommendedName>
        <fullName evidence="4">Magnesium transporter MgtE intracellular domain-containing protein</fullName>
    </recommendedName>
</protein>
<keyword evidence="3" id="KW-0812">Transmembrane</keyword>